<organism evidence="2">
    <name type="scientific">Tanacetum cinerariifolium</name>
    <name type="common">Dalmatian daisy</name>
    <name type="synonym">Chrysanthemum cinerariifolium</name>
    <dbReference type="NCBI Taxonomy" id="118510"/>
    <lineage>
        <taxon>Eukaryota</taxon>
        <taxon>Viridiplantae</taxon>
        <taxon>Streptophyta</taxon>
        <taxon>Embryophyta</taxon>
        <taxon>Tracheophyta</taxon>
        <taxon>Spermatophyta</taxon>
        <taxon>Magnoliopsida</taxon>
        <taxon>eudicotyledons</taxon>
        <taxon>Gunneridae</taxon>
        <taxon>Pentapetalae</taxon>
        <taxon>asterids</taxon>
        <taxon>campanulids</taxon>
        <taxon>Asterales</taxon>
        <taxon>Asteraceae</taxon>
        <taxon>Asteroideae</taxon>
        <taxon>Anthemideae</taxon>
        <taxon>Anthemidinae</taxon>
        <taxon>Tanacetum</taxon>
    </lineage>
</organism>
<comment type="caution">
    <text evidence="2">The sequence shown here is derived from an EMBL/GenBank/DDBJ whole genome shotgun (WGS) entry which is preliminary data.</text>
</comment>
<dbReference type="AlphaFoldDB" id="A0A699L2D5"/>
<dbReference type="EMBL" id="BKCJ010560419">
    <property type="protein sequence ID" value="GFB13833.1"/>
    <property type="molecule type" value="Genomic_DNA"/>
</dbReference>
<gene>
    <name evidence="2" type="ORF">Tci_685804</name>
</gene>
<sequence length="122" mass="13181">MRRQGKDFSERVTPVFETMLIQHPAEVGEGSGQPTKSQHTPTTASPSHLIPIPTVASSYETVHEEREDIVERAATTASSLEVEQDSDVETQGRYGQDIEVNTASTSITTASINLTAAEPVTI</sequence>
<feature type="region of interest" description="Disordered" evidence="1">
    <location>
        <begin position="20"/>
        <end position="50"/>
    </location>
</feature>
<feature type="compositionally biased region" description="Polar residues" evidence="1">
    <location>
        <begin position="32"/>
        <end position="46"/>
    </location>
</feature>
<feature type="region of interest" description="Disordered" evidence="1">
    <location>
        <begin position="74"/>
        <end position="97"/>
    </location>
</feature>
<accession>A0A699L2D5</accession>
<reference evidence="2" key="1">
    <citation type="journal article" date="2019" name="Sci. Rep.">
        <title>Draft genome of Tanacetum cinerariifolium, the natural source of mosquito coil.</title>
        <authorList>
            <person name="Yamashiro T."/>
            <person name="Shiraishi A."/>
            <person name="Satake H."/>
            <person name="Nakayama K."/>
        </authorList>
    </citation>
    <scope>NUCLEOTIDE SEQUENCE</scope>
</reference>
<protein>
    <submittedName>
        <fullName evidence="2">Uncharacterized protein</fullName>
    </submittedName>
</protein>
<name>A0A699L2D5_TANCI</name>
<evidence type="ECO:0000256" key="1">
    <source>
        <dbReference type="SAM" id="MobiDB-lite"/>
    </source>
</evidence>
<proteinExistence type="predicted"/>
<evidence type="ECO:0000313" key="2">
    <source>
        <dbReference type="EMBL" id="GFB13833.1"/>
    </source>
</evidence>